<evidence type="ECO:0008006" key="3">
    <source>
        <dbReference type="Google" id="ProtNLM"/>
    </source>
</evidence>
<dbReference type="AlphaFoldDB" id="A0A3B1E0X9"/>
<reference evidence="2" key="1">
    <citation type="submission" date="2018-06" db="EMBL/GenBank/DDBJ databases">
        <authorList>
            <person name="Zhirakovskaya E."/>
        </authorList>
    </citation>
    <scope>NUCLEOTIDE SEQUENCE</scope>
</reference>
<gene>
    <name evidence="2" type="ORF">MNBD_PLANCTO03-1167</name>
</gene>
<organism evidence="2">
    <name type="scientific">hydrothermal vent metagenome</name>
    <dbReference type="NCBI Taxonomy" id="652676"/>
    <lineage>
        <taxon>unclassified sequences</taxon>
        <taxon>metagenomes</taxon>
        <taxon>ecological metagenomes</taxon>
    </lineage>
</organism>
<dbReference type="InterPro" id="IPR018247">
    <property type="entry name" value="EF_Hand_1_Ca_BS"/>
</dbReference>
<dbReference type="PROSITE" id="PS00018">
    <property type="entry name" value="EF_HAND_1"/>
    <property type="match status" value="1"/>
</dbReference>
<proteinExistence type="predicted"/>
<protein>
    <recommendedName>
        <fullName evidence="3">EF-hand domain-containing protein</fullName>
    </recommendedName>
</protein>
<name>A0A3B1E0X9_9ZZZZ</name>
<sequence length="157" mass="16621">MHDQTPHPDDPTITPTIPLGLARDLHRLDARSQPAWPSDDRVLAVTRVGTTDRATRHGPWRLVGWSAGLAAAAGLAVSAMVWFGGSAPQGPARGERPGLAAAPSSPVTMLDAYRLALMLNRHQTPPPAWDADADGRVTQSDVEALAARAVRVQEASS</sequence>
<keyword evidence="1" id="KW-0472">Membrane</keyword>
<dbReference type="EMBL" id="UOGK01000605">
    <property type="protein sequence ID" value="VAX41880.1"/>
    <property type="molecule type" value="Genomic_DNA"/>
</dbReference>
<keyword evidence="1" id="KW-1133">Transmembrane helix</keyword>
<evidence type="ECO:0000313" key="2">
    <source>
        <dbReference type="EMBL" id="VAX41880.1"/>
    </source>
</evidence>
<accession>A0A3B1E0X9</accession>
<keyword evidence="1" id="KW-0812">Transmembrane</keyword>
<evidence type="ECO:0000256" key="1">
    <source>
        <dbReference type="SAM" id="Phobius"/>
    </source>
</evidence>
<feature type="transmembrane region" description="Helical" evidence="1">
    <location>
        <begin position="62"/>
        <end position="83"/>
    </location>
</feature>